<organism evidence="9 10">
    <name type="scientific">Pigmentiphaga aceris</name>
    <dbReference type="NCBI Taxonomy" id="1940612"/>
    <lineage>
        <taxon>Bacteria</taxon>
        <taxon>Pseudomonadati</taxon>
        <taxon>Pseudomonadota</taxon>
        <taxon>Betaproteobacteria</taxon>
        <taxon>Burkholderiales</taxon>
        <taxon>Alcaligenaceae</taxon>
        <taxon>Pigmentiphaga</taxon>
    </lineage>
</organism>
<sequence>MSDSTGQQVDQAEQRVHSTPAIEALPAFEDNYIWLVHAGGNAVVIDPGQAAPVRARLAAAGLRLRAILLTHHHNDHVGGVAELVAETGARVYGPATETLPHCDVPLRGGDQVTLAEVGLDLRVIDVPGHTAGHIAYAGYAHSKPVVFCGDTLFSGGCGRLFEGTPAQMHASLASLAALPPATLVYAAHEYTLSNLRWARAVDPDNLALAGWQKAAETLRARGQPTLPAALGVELAINPFLRTHIAGIQAAASSHAGHPLQDEIAVFAALREWKNSFR</sequence>
<dbReference type="PANTHER" id="PTHR43705:SF1">
    <property type="entry name" value="HYDROXYACYLGLUTATHIONE HYDROLASE GLOB"/>
    <property type="match status" value="1"/>
</dbReference>
<dbReference type="HAMAP" id="MF_01374">
    <property type="entry name" value="Glyoxalase_2"/>
    <property type="match status" value="1"/>
</dbReference>
<feature type="binding site" evidence="7">
    <location>
        <position position="150"/>
    </location>
    <ligand>
        <name>Zn(2+)</name>
        <dbReference type="ChEBI" id="CHEBI:29105"/>
        <label>1</label>
    </ligand>
</feature>
<feature type="binding site" evidence="7">
    <location>
        <position position="71"/>
    </location>
    <ligand>
        <name>Zn(2+)</name>
        <dbReference type="ChEBI" id="CHEBI:29105"/>
        <label>1</label>
    </ligand>
</feature>
<comment type="subunit">
    <text evidence="7">Monomer.</text>
</comment>
<dbReference type="InterPro" id="IPR035680">
    <property type="entry name" value="Clx_II_MBL"/>
</dbReference>
<gene>
    <name evidence="7 9" type="primary">gloB</name>
    <name evidence="9" type="ORF">FXN63_05250</name>
</gene>
<dbReference type="GO" id="GO:0046872">
    <property type="term" value="F:metal ion binding"/>
    <property type="evidence" value="ECO:0007669"/>
    <property type="project" value="UniProtKB-KW"/>
</dbReference>
<dbReference type="InterPro" id="IPR001279">
    <property type="entry name" value="Metallo-B-lactamas"/>
</dbReference>
<keyword evidence="6 7" id="KW-0862">Zinc</keyword>
<feature type="binding site" evidence="7">
    <location>
        <position position="188"/>
    </location>
    <ligand>
        <name>Zn(2+)</name>
        <dbReference type="ChEBI" id="CHEBI:29105"/>
        <label>2</label>
    </ligand>
</feature>
<dbReference type="UniPathway" id="UPA00619">
    <property type="reaction ID" value="UER00676"/>
</dbReference>
<dbReference type="OrthoDB" id="9802248at2"/>
<proteinExistence type="inferred from homology"/>
<dbReference type="Gene3D" id="3.60.15.10">
    <property type="entry name" value="Ribonuclease Z/Hydroxyacylglutathione hydrolase-like"/>
    <property type="match status" value="1"/>
</dbReference>
<evidence type="ECO:0000256" key="2">
    <source>
        <dbReference type="ARBA" id="ARBA00004963"/>
    </source>
</evidence>
<evidence type="ECO:0000256" key="4">
    <source>
        <dbReference type="ARBA" id="ARBA00022723"/>
    </source>
</evidence>
<dbReference type="Pfam" id="PF00753">
    <property type="entry name" value="Lactamase_B"/>
    <property type="match status" value="1"/>
</dbReference>
<reference evidence="9 10" key="1">
    <citation type="submission" date="2019-08" db="EMBL/GenBank/DDBJ databases">
        <title>Amphibian skin-associated Pigmentiphaga: genome sequence and occurrence across geography and hosts.</title>
        <authorList>
            <person name="Bletz M.C."/>
            <person name="Bunk B."/>
            <person name="Sproeer C."/>
            <person name="Biwer P."/>
            <person name="Reiter S."/>
            <person name="Rabemananjara F.C.E."/>
            <person name="Schulz S."/>
            <person name="Overmann J."/>
            <person name="Vences M."/>
        </authorList>
    </citation>
    <scope>NUCLEOTIDE SEQUENCE [LARGE SCALE GENOMIC DNA]</scope>
    <source>
        <strain evidence="9 10">Mada1488</strain>
    </source>
</reference>
<evidence type="ECO:0000256" key="5">
    <source>
        <dbReference type="ARBA" id="ARBA00022801"/>
    </source>
</evidence>
<keyword evidence="4 7" id="KW-0479">Metal-binding</keyword>
<name>A0A5C0AVD6_9BURK</name>
<feature type="binding site" evidence="7">
    <location>
        <position position="73"/>
    </location>
    <ligand>
        <name>Zn(2+)</name>
        <dbReference type="ChEBI" id="CHEBI:29105"/>
        <label>1</label>
    </ligand>
</feature>
<comment type="cofactor">
    <cofactor evidence="7">
        <name>Zn(2+)</name>
        <dbReference type="ChEBI" id="CHEBI:29105"/>
    </cofactor>
    <text evidence="7">Binds 2 Zn(2+) ions per subunit.</text>
</comment>
<evidence type="ECO:0000313" key="9">
    <source>
        <dbReference type="EMBL" id="QEI05313.1"/>
    </source>
</evidence>
<keyword evidence="5 7" id="KW-0378">Hydrolase</keyword>
<dbReference type="NCBIfam" id="TIGR03413">
    <property type="entry name" value="GSH_gloB"/>
    <property type="match status" value="1"/>
</dbReference>
<dbReference type="AlphaFoldDB" id="A0A5C0AVD6"/>
<evidence type="ECO:0000256" key="3">
    <source>
        <dbReference type="ARBA" id="ARBA00006759"/>
    </source>
</evidence>
<feature type="binding site" evidence="7">
    <location>
        <position position="129"/>
    </location>
    <ligand>
        <name>Zn(2+)</name>
        <dbReference type="ChEBI" id="CHEBI:29105"/>
        <label>1</label>
    </ligand>
</feature>
<dbReference type="GO" id="GO:0004416">
    <property type="term" value="F:hydroxyacylglutathione hydrolase activity"/>
    <property type="evidence" value="ECO:0007669"/>
    <property type="project" value="UniProtKB-UniRule"/>
</dbReference>
<dbReference type="InterPro" id="IPR050110">
    <property type="entry name" value="Glyoxalase_II_hydrolase"/>
</dbReference>
<feature type="binding site" evidence="7">
    <location>
        <position position="76"/>
    </location>
    <ligand>
        <name>Zn(2+)</name>
        <dbReference type="ChEBI" id="CHEBI:29105"/>
        <label>2</label>
    </ligand>
</feature>
<accession>A0A5C0AVD6</accession>
<dbReference type="InterPro" id="IPR032282">
    <property type="entry name" value="HAGH_C"/>
</dbReference>
<dbReference type="EC" id="3.1.2.6" evidence="7"/>
<evidence type="ECO:0000259" key="8">
    <source>
        <dbReference type="SMART" id="SM00849"/>
    </source>
</evidence>
<feature type="binding site" evidence="7">
    <location>
        <position position="150"/>
    </location>
    <ligand>
        <name>Zn(2+)</name>
        <dbReference type="ChEBI" id="CHEBI:29105"/>
        <label>2</label>
    </ligand>
</feature>
<feature type="domain" description="Metallo-beta-lactamase" evidence="8">
    <location>
        <begin position="30"/>
        <end position="188"/>
    </location>
</feature>
<dbReference type="PIRSF" id="PIRSF005457">
    <property type="entry name" value="Glx"/>
    <property type="match status" value="1"/>
</dbReference>
<feature type="binding site" evidence="7">
    <location>
        <position position="75"/>
    </location>
    <ligand>
        <name>Zn(2+)</name>
        <dbReference type="ChEBI" id="CHEBI:29105"/>
        <label>2</label>
    </ligand>
</feature>
<dbReference type="CDD" id="cd07723">
    <property type="entry name" value="hydroxyacylglutathione_hydrolase_MBL-fold"/>
    <property type="match status" value="1"/>
</dbReference>
<dbReference type="PANTHER" id="PTHR43705">
    <property type="entry name" value="HYDROXYACYLGLUTATHIONE HYDROLASE"/>
    <property type="match status" value="1"/>
</dbReference>
<dbReference type="EMBL" id="CP043046">
    <property type="protein sequence ID" value="QEI05313.1"/>
    <property type="molecule type" value="Genomic_DNA"/>
</dbReference>
<dbReference type="SMART" id="SM00849">
    <property type="entry name" value="Lactamase_B"/>
    <property type="match status" value="1"/>
</dbReference>
<evidence type="ECO:0000256" key="7">
    <source>
        <dbReference type="HAMAP-Rule" id="MF_01374"/>
    </source>
</evidence>
<comment type="pathway">
    <text evidence="2 7">Secondary metabolite metabolism; methylglyoxal degradation; (R)-lactate from methylglyoxal: step 2/2.</text>
</comment>
<protein>
    <recommendedName>
        <fullName evidence="7">Hydroxyacylglutathione hydrolase</fullName>
        <ecNumber evidence="7">3.1.2.6</ecNumber>
    </recommendedName>
    <alternativeName>
        <fullName evidence="7">Glyoxalase II</fullName>
        <shortName evidence="7">Glx II</shortName>
    </alternativeName>
</protein>
<dbReference type="Pfam" id="PF16123">
    <property type="entry name" value="HAGH_C"/>
    <property type="match status" value="1"/>
</dbReference>
<dbReference type="GO" id="GO:0019243">
    <property type="term" value="P:methylglyoxal catabolic process to D-lactate via S-lactoyl-glutathione"/>
    <property type="evidence" value="ECO:0007669"/>
    <property type="project" value="UniProtKB-UniRule"/>
</dbReference>
<comment type="similarity">
    <text evidence="3 7">Belongs to the metallo-beta-lactamase superfamily. Glyoxalase II family.</text>
</comment>
<comment type="function">
    <text evidence="7">Thiolesterase that catalyzes the hydrolysis of S-D-lactoyl-glutathione to form glutathione and D-lactic acid.</text>
</comment>
<dbReference type="Proteomes" id="UP000325161">
    <property type="component" value="Chromosome"/>
</dbReference>
<dbReference type="KEGG" id="pacr:FXN63_05250"/>
<dbReference type="InterPro" id="IPR017782">
    <property type="entry name" value="Hydroxyacylglutathione_Hdrlase"/>
</dbReference>
<evidence type="ECO:0000313" key="10">
    <source>
        <dbReference type="Proteomes" id="UP000325161"/>
    </source>
</evidence>
<evidence type="ECO:0000256" key="6">
    <source>
        <dbReference type="ARBA" id="ARBA00022833"/>
    </source>
</evidence>
<keyword evidence="10" id="KW-1185">Reference proteome</keyword>
<dbReference type="RefSeq" id="WP_148813467.1">
    <property type="nucleotide sequence ID" value="NZ_CP043046.1"/>
</dbReference>
<comment type="catalytic activity">
    <reaction evidence="1 7">
        <text>an S-(2-hydroxyacyl)glutathione + H2O = a 2-hydroxy carboxylate + glutathione + H(+)</text>
        <dbReference type="Rhea" id="RHEA:21864"/>
        <dbReference type="ChEBI" id="CHEBI:15377"/>
        <dbReference type="ChEBI" id="CHEBI:15378"/>
        <dbReference type="ChEBI" id="CHEBI:57925"/>
        <dbReference type="ChEBI" id="CHEBI:58896"/>
        <dbReference type="ChEBI" id="CHEBI:71261"/>
        <dbReference type="EC" id="3.1.2.6"/>
    </reaction>
</comment>
<dbReference type="InterPro" id="IPR036866">
    <property type="entry name" value="RibonucZ/Hydroxyglut_hydro"/>
</dbReference>
<dbReference type="SUPFAM" id="SSF56281">
    <property type="entry name" value="Metallo-hydrolase/oxidoreductase"/>
    <property type="match status" value="1"/>
</dbReference>
<evidence type="ECO:0000256" key="1">
    <source>
        <dbReference type="ARBA" id="ARBA00001623"/>
    </source>
</evidence>